<reference evidence="3 4" key="1">
    <citation type="submission" date="2019-03" db="EMBL/GenBank/DDBJ databases">
        <title>Genomic Encyclopedia of Type Strains, Phase IV (KMG-IV): sequencing the most valuable type-strain genomes for metagenomic binning, comparative biology and taxonomic classification.</title>
        <authorList>
            <person name="Goeker M."/>
        </authorList>
    </citation>
    <scope>NUCLEOTIDE SEQUENCE [LARGE SCALE GENOMIC DNA]</scope>
    <source>
        <strain evidence="3 4">DSM 25894</strain>
    </source>
</reference>
<dbReference type="EMBL" id="SMAN01000010">
    <property type="protein sequence ID" value="TCT21771.1"/>
    <property type="molecule type" value="Genomic_DNA"/>
</dbReference>
<dbReference type="Pfam" id="PF25583">
    <property type="entry name" value="WCX"/>
    <property type="match status" value="1"/>
</dbReference>
<dbReference type="OrthoDB" id="9772503at2"/>
<dbReference type="InterPro" id="IPR051534">
    <property type="entry name" value="CBASS_pafABC_assoc_protein"/>
</dbReference>
<dbReference type="PROSITE" id="PS52050">
    <property type="entry name" value="WYL"/>
    <property type="match status" value="1"/>
</dbReference>
<comment type="caution">
    <text evidence="3">The sequence shown here is derived from an EMBL/GenBank/DDBJ whole genome shotgun (WGS) entry which is preliminary data.</text>
</comment>
<dbReference type="PANTHER" id="PTHR34580:SF1">
    <property type="entry name" value="PROTEIN PAFC"/>
    <property type="match status" value="1"/>
</dbReference>
<sequence>MPDINASRRLLKLKEILFRETDEEHELSMKEIITKLQLEFGEEADFDKRTLKRDIEALNDENFEVIVNTGPHGKAMYSHQARLFETYQLRLMVDAILSARFITEKEKKLLIEKIKQLTSRHIARSLPDPLIYYQSANPDYNLIKLNIDRIHEAISSNHVLHFKYGKHNVKKEFEYHREGSWYDVEPYALIWQNDFYYLIGKFRPTEEFRHYRLDRMRDVTVADEKFRREQLDIKQYIDQSFHMFAGENQWIKIQFHNDLINVVLDRFGLDADIRQVDDEHFLLTTKAKISKGLKGWILTWGHQAKVIAPEWLAGEIKEEIQQMQKLYE</sequence>
<evidence type="ECO:0000313" key="3">
    <source>
        <dbReference type="EMBL" id="TCT21771.1"/>
    </source>
</evidence>
<dbReference type="InterPro" id="IPR026881">
    <property type="entry name" value="WYL_dom"/>
</dbReference>
<dbReference type="GO" id="GO:0003677">
    <property type="term" value="F:DNA binding"/>
    <property type="evidence" value="ECO:0007669"/>
    <property type="project" value="UniProtKB-KW"/>
</dbReference>
<dbReference type="RefSeq" id="WP_132371835.1">
    <property type="nucleotide sequence ID" value="NZ_SMAN01000010.1"/>
</dbReference>
<feature type="domain" description="WYL" evidence="1">
    <location>
        <begin position="147"/>
        <end position="221"/>
    </location>
</feature>
<evidence type="ECO:0000313" key="4">
    <source>
        <dbReference type="Proteomes" id="UP000294650"/>
    </source>
</evidence>
<dbReference type="Proteomes" id="UP000294650">
    <property type="component" value="Unassembled WGS sequence"/>
</dbReference>
<keyword evidence="3" id="KW-0238">DNA-binding</keyword>
<protein>
    <submittedName>
        <fullName evidence="3">Putative DNA-binding transcriptional regulator YafY</fullName>
    </submittedName>
</protein>
<evidence type="ECO:0000259" key="2">
    <source>
        <dbReference type="Pfam" id="PF25583"/>
    </source>
</evidence>
<proteinExistence type="predicted"/>
<name>A0A4R3N140_9BACI</name>
<accession>A0A4R3N140</accession>
<dbReference type="AlphaFoldDB" id="A0A4R3N140"/>
<dbReference type="Pfam" id="PF13280">
    <property type="entry name" value="WYL"/>
    <property type="match status" value="1"/>
</dbReference>
<gene>
    <name evidence="3" type="ORF">EDD68_11075</name>
</gene>
<organism evidence="3 4">
    <name type="scientific">Melghiribacillus thermohalophilus</name>
    <dbReference type="NCBI Taxonomy" id="1324956"/>
    <lineage>
        <taxon>Bacteria</taxon>
        <taxon>Bacillati</taxon>
        <taxon>Bacillota</taxon>
        <taxon>Bacilli</taxon>
        <taxon>Bacillales</taxon>
        <taxon>Bacillaceae</taxon>
        <taxon>Melghiribacillus</taxon>
    </lineage>
</organism>
<evidence type="ECO:0000259" key="1">
    <source>
        <dbReference type="Pfam" id="PF13280"/>
    </source>
</evidence>
<dbReference type="InterPro" id="IPR057727">
    <property type="entry name" value="WCX_dom"/>
</dbReference>
<feature type="domain" description="WCX" evidence="2">
    <location>
        <begin position="249"/>
        <end position="323"/>
    </location>
</feature>
<keyword evidence="4" id="KW-1185">Reference proteome</keyword>
<dbReference type="PANTHER" id="PTHR34580">
    <property type="match status" value="1"/>
</dbReference>